<dbReference type="PROSITE" id="PS50886">
    <property type="entry name" value="TRBD"/>
    <property type="match status" value="1"/>
</dbReference>
<organism evidence="6 7">
    <name type="scientific">Cercospora zeae-maydis SCOH1-5</name>
    <dbReference type="NCBI Taxonomy" id="717836"/>
    <lineage>
        <taxon>Eukaryota</taxon>
        <taxon>Fungi</taxon>
        <taxon>Dikarya</taxon>
        <taxon>Ascomycota</taxon>
        <taxon>Pezizomycotina</taxon>
        <taxon>Dothideomycetes</taxon>
        <taxon>Dothideomycetidae</taxon>
        <taxon>Mycosphaerellales</taxon>
        <taxon>Mycosphaerellaceae</taxon>
        <taxon>Cercospora</taxon>
    </lineage>
</organism>
<accession>A0A6A6FV85</accession>
<evidence type="ECO:0000313" key="7">
    <source>
        <dbReference type="Proteomes" id="UP000799539"/>
    </source>
</evidence>
<dbReference type="AlphaFoldDB" id="A0A6A6FV85"/>
<dbReference type="PANTHER" id="PTHR11586:SF33">
    <property type="entry name" value="AMINOACYL TRNA SYNTHASE COMPLEX-INTERACTING MULTIFUNCTIONAL PROTEIN 1"/>
    <property type="match status" value="1"/>
</dbReference>
<dbReference type="Gene3D" id="1.20.1050.130">
    <property type="match status" value="1"/>
</dbReference>
<dbReference type="SUPFAM" id="SSF50249">
    <property type="entry name" value="Nucleic acid-binding proteins"/>
    <property type="match status" value="1"/>
</dbReference>
<evidence type="ECO:0000256" key="4">
    <source>
        <dbReference type="SAM" id="MobiDB-lite"/>
    </source>
</evidence>
<dbReference type="InterPro" id="IPR002547">
    <property type="entry name" value="tRNA-bd_dom"/>
</dbReference>
<dbReference type="InterPro" id="IPR053836">
    <property type="entry name" value="Arc1-like_N"/>
</dbReference>
<name>A0A6A6FV85_9PEZI</name>
<dbReference type="PANTHER" id="PTHR11586">
    <property type="entry name" value="TRNA-AMINOACYLATION COFACTOR ARC1 FAMILY MEMBER"/>
    <property type="match status" value="1"/>
</dbReference>
<feature type="compositionally biased region" description="Basic and acidic residues" evidence="4">
    <location>
        <begin position="207"/>
        <end position="219"/>
    </location>
</feature>
<evidence type="ECO:0000256" key="1">
    <source>
        <dbReference type="ARBA" id="ARBA00022555"/>
    </source>
</evidence>
<keyword evidence="7" id="KW-1185">Reference proteome</keyword>
<proteinExistence type="predicted"/>
<dbReference type="InterPro" id="IPR036282">
    <property type="entry name" value="Glutathione-S-Trfase_C_sf"/>
</dbReference>
<keyword evidence="2 3" id="KW-0694">RNA-binding</keyword>
<dbReference type="OrthoDB" id="19141at2759"/>
<feature type="region of interest" description="Disordered" evidence="4">
    <location>
        <begin position="163"/>
        <end position="233"/>
    </location>
</feature>
<dbReference type="Pfam" id="PF01588">
    <property type="entry name" value="tRNA_bind"/>
    <property type="match status" value="1"/>
</dbReference>
<dbReference type="CDD" id="cd02799">
    <property type="entry name" value="tRNA_bind_EMAP-II_like"/>
    <property type="match status" value="1"/>
</dbReference>
<evidence type="ECO:0000259" key="5">
    <source>
        <dbReference type="PROSITE" id="PS50886"/>
    </source>
</evidence>
<evidence type="ECO:0000256" key="3">
    <source>
        <dbReference type="PROSITE-ProRule" id="PRU00209"/>
    </source>
</evidence>
<dbReference type="CDD" id="cd10304">
    <property type="entry name" value="GST_C_Arc1p_N_like"/>
    <property type="match status" value="1"/>
</dbReference>
<dbReference type="GO" id="GO:0000049">
    <property type="term" value="F:tRNA binding"/>
    <property type="evidence" value="ECO:0007669"/>
    <property type="project" value="UniProtKB-UniRule"/>
</dbReference>
<feature type="compositionally biased region" description="Low complexity" evidence="4">
    <location>
        <begin position="174"/>
        <end position="188"/>
    </location>
</feature>
<protein>
    <recommendedName>
        <fullName evidence="5">tRNA-binding domain-containing protein</fullName>
    </recommendedName>
</protein>
<dbReference type="GO" id="GO:0017102">
    <property type="term" value="C:methionyl glutamyl tRNA synthetase complex"/>
    <property type="evidence" value="ECO:0007669"/>
    <property type="project" value="TreeGrafter"/>
</dbReference>
<feature type="compositionally biased region" description="Basic and acidic residues" evidence="4">
    <location>
        <begin position="189"/>
        <end position="198"/>
    </location>
</feature>
<gene>
    <name evidence="6" type="ORF">CERZMDRAFT_32750</name>
</gene>
<sequence>MAATLDDKAKSLIEKSYPQAKGADSDPAKLTSAIFSTIEYSPTEKTDIDQWTTTAAHIASPNEDAAKSAERLSHLNTHLASRTTVLGSKPSVADVALYTKLAPVVKSWTPEQRTGEQGYHHITRFIDFVQNGELFGLKVDDSEKVEIDTNNVVTPIKPIDAKAEKERKKKEKAAAAAAGADSAAAAGGTKKDLGDKVADAVGAATPGEKKEKPKKEKQPKQPKNAPAPDKPFGPALIDLRVGHILKAIQHPDAEKLYVSTIDCGDAAGTDNTSEYEGKTVRTVCSGLNGLVPLEEMQNRKIVAVCNLKPVTMRGIKSCAMVLAASPRGEDDHGGPVELVTPPADAPAGERVYFEGFEGEPDAVLNPKKKVWEDNQVGFTTTTDKVVAFEPTKVEKLKESGKTEIAKLRTKQGECTVATLVNASVR</sequence>
<feature type="domain" description="TRNA-binding" evidence="5">
    <location>
        <begin position="233"/>
        <end position="352"/>
    </location>
</feature>
<dbReference type="Proteomes" id="UP000799539">
    <property type="component" value="Unassembled WGS sequence"/>
</dbReference>
<dbReference type="SUPFAM" id="SSF47616">
    <property type="entry name" value="GST C-terminal domain-like"/>
    <property type="match status" value="1"/>
</dbReference>
<keyword evidence="1 3" id="KW-0820">tRNA-binding</keyword>
<dbReference type="Gene3D" id="2.40.50.140">
    <property type="entry name" value="Nucleic acid-binding proteins"/>
    <property type="match status" value="1"/>
</dbReference>
<reference evidence="6" key="1">
    <citation type="journal article" date="2020" name="Stud. Mycol.">
        <title>101 Dothideomycetes genomes: a test case for predicting lifestyles and emergence of pathogens.</title>
        <authorList>
            <person name="Haridas S."/>
            <person name="Albert R."/>
            <person name="Binder M."/>
            <person name="Bloem J."/>
            <person name="Labutti K."/>
            <person name="Salamov A."/>
            <person name="Andreopoulos B."/>
            <person name="Baker S."/>
            <person name="Barry K."/>
            <person name="Bills G."/>
            <person name="Bluhm B."/>
            <person name="Cannon C."/>
            <person name="Castanera R."/>
            <person name="Culley D."/>
            <person name="Daum C."/>
            <person name="Ezra D."/>
            <person name="Gonzalez J."/>
            <person name="Henrissat B."/>
            <person name="Kuo A."/>
            <person name="Liang C."/>
            <person name="Lipzen A."/>
            <person name="Lutzoni F."/>
            <person name="Magnuson J."/>
            <person name="Mondo S."/>
            <person name="Nolan M."/>
            <person name="Ohm R."/>
            <person name="Pangilinan J."/>
            <person name="Park H.-J."/>
            <person name="Ramirez L."/>
            <person name="Alfaro M."/>
            <person name="Sun H."/>
            <person name="Tritt A."/>
            <person name="Yoshinaga Y."/>
            <person name="Zwiers L.-H."/>
            <person name="Turgeon B."/>
            <person name="Goodwin S."/>
            <person name="Spatafora J."/>
            <person name="Crous P."/>
            <person name="Grigoriev I."/>
        </authorList>
    </citation>
    <scope>NUCLEOTIDE SEQUENCE</scope>
    <source>
        <strain evidence="6">SCOH1-5</strain>
    </source>
</reference>
<dbReference type="EMBL" id="ML992663">
    <property type="protein sequence ID" value="KAF2217289.1"/>
    <property type="molecule type" value="Genomic_DNA"/>
</dbReference>
<dbReference type="InterPro" id="IPR012340">
    <property type="entry name" value="NA-bd_OB-fold"/>
</dbReference>
<evidence type="ECO:0000313" key="6">
    <source>
        <dbReference type="EMBL" id="KAF2217289.1"/>
    </source>
</evidence>
<evidence type="ECO:0000256" key="2">
    <source>
        <dbReference type="ARBA" id="ARBA00022884"/>
    </source>
</evidence>
<dbReference type="Pfam" id="PF21972">
    <property type="entry name" value="Arc1p_N_like"/>
    <property type="match status" value="1"/>
</dbReference>
<dbReference type="InterPro" id="IPR051270">
    <property type="entry name" value="Tyrosine-tRNA_ligase_regulator"/>
</dbReference>